<evidence type="ECO:0000313" key="1">
    <source>
        <dbReference type="EMBL" id="SBS26579.1"/>
    </source>
</evidence>
<evidence type="ECO:0008006" key="3">
    <source>
        <dbReference type="Google" id="ProtNLM"/>
    </source>
</evidence>
<accession>A0A1A8T4W3</accession>
<proteinExistence type="predicted"/>
<dbReference type="AlphaFoldDB" id="A0A1A8T4W3"/>
<dbReference type="InterPro" id="IPR008962">
    <property type="entry name" value="PapD-like_sf"/>
</dbReference>
<evidence type="ECO:0000313" key="2">
    <source>
        <dbReference type="Proteomes" id="UP000092627"/>
    </source>
</evidence>
<dbReference type="RefSeq" id="WP_067205176.1">
    <property type="nucleotide sequence ID" value="NZ_FLOC01000002.1"/>
</dbReference>
<gene>
    <name evidence="1" type="ORF">MAQ5080_00558</name>
</gene>
<name>A0A1A8T4W3_9GAMM</name>
<dbReference type="STRING" id="295068.MAQ5080_00558"/>
<organism evidence="1 2">
    <name type="scientific">Marinomonas aquimarina</name>
    <dbReference type="NCBI Taxonomy" id="295068"/>
    <lineage>
        <taxon>Bacteria</taxon>
        <taxon>Pseudomonadati</taxon>
        <taxon>Pseudomonadota</taxon>
        <taxon>Gammaproteobacteria</taxon>
        <taxon>Oceanospirillales</taxon>
        <taxon>Oceanospirillaceae</taxon>
        <taxon>Marinomonas</taxon>
    </lineage>
</organism>
<protein>
    <recommendedName>
        <fullName evidence="3">Pili assembly chaperone N-terminal domain-containing protein</fullName>
    </recommendedName>
</protein>
<sequence>MALPKGGYRDLTEVEQQNYAGLERIVRISPKQVTLSPGQRQTVKLLLRDPGNLPSGEYRSHLTFTALPIHKNDSSQPSGQTGIQLNVLMSYTMPVIYRTGNVSVAPAIDNLSLLTIKETGATFIKVQLSHNDLFSSSGRLVAYWTPTGQPTRQVGLLNGFNFYPENKNAEIRVPWNNFKLEPGSLEVRYEGQQEFNGLLLARQILEITPAMVRSVQ</sequence>
<keyword evidence="2" id="KW-1185">Reference proteome</keyword>
<dbReference type="SUPFAM" id="SSF49354">
    <property type="entry name" value="PapD-like"/>
    <property type="match status" value="1"/>
</dbReference>
<dbReference type="EMBL" id="FLOC01000002">
    <property type="protein sequence ID" value="SBS26579.1"/>
    <property type="molecule type" value="Genomic_DNA"/>
</dbReference>
<dbReference type="Proteomes" id="UP000092627">
    <property type="component" value="Unassembled WGS sequence"/>
</dbReference>
<reference evidence="1 2" key="1">
    <citation type="submission" date="2016-06" db="EMBL/GenBank/DDBJ databases">
        <authorList>
            <person name="Kjaerup R.B."/>
            <person name="Dalgaard T.S."/>
            <person name="Juul-Madsen H.R."/>
        </authorList>
    </citation>
    <scope>NUCLEOTIDE SEQUENCE [LARGE SCALE GENOMIC DNA]</scope>
    <source>
        <strain evidence="1 2">CECT 5080</strain>
    </source>
</reference>